<dbReference type="GO" id="GO:0046873">
    <property type="term" value="F:metal ion transmembrane transporter activity"/>
    <property type="evidence" value="ECO:0007669"/>
    <property type="project" value="InterPro"/>
</dbReference>
<dbReference type="RefSeq" id="XP_024728466.1">
    <property type="nucleotide sequence ID" value="XM_024881752.1"/>
</dbReference>
<evidence type="ECO:0000256" key="4">
    <source>
        <dbReference type="ARBA" id="ARBA00023136"/>
    </source>
</evidence>
<accession>A0A2J6SLB5</accession>
<evidence type="ECO:0000313" key="6">
    <source>
        <dbReference type="EMBL" id="PMD51562.1"/>
    </source>
</evidence>
<dbReference type="AlphaFoldDB" id="A0A2J6SLB5"/>
<feature type="transmembrane region" description="Helical" evidence="5">
    <location>
        <begin position="415"/>
        <end position="437"/>
    </location>
</feature>
<proteinExistence type="predicted"/>
<keyword evidence="2 5" id="KW-0812">Transmembrane</keyword>
<reference evidence="6 7" key="1">
    <citation type="submission" date="2016-04" db="EMBL/GenBank/DDBJ databases">
        <title>A degradative enzymes factory behind the ericoid mycorrhizal symbiosis.</title>
        <authorList>
            <consortium name="DOE Joint Genome Institute"/>
            <person name="Martino E."/>
            <person name="Morin E."/>
            <person name="Grelet G."/>
            <person name="Kuo A."/>
            <person name="Kohler A."/>
            <person name="Daghino S."/>
            <person name="Barry K."/>
            <person name="Choi C."/>
            <person name="Cichocki N."/>
            <person name="Clum A."/>
            <person name="Copeland A."/>
            <person name="Hainaut M."/>
            <person name="Haridas S."/>
            <person name="Labutti K."/>
            <person name="Lindquist E."/>
            <person name="Lipzen A."/>
            <person name="Khouja H.-R."/>
            <person name="Murat C."/>
            <person name="Ohm R."/>
            <person name="Olson A."/>
            <person name="Spatafora J."/>
            <person name="Veneault-Fourrey C."/>
            <person name="Henrissat B."/>
            <person name="Grigoriev I."/>
            <person name="Martin F."/>
            <person name="Perotto S."/>
        </authorList>
    </citation>
    <scope>NUCLEOTIDE SEQUENCE [LARGE SCALE GENOMIC DNA]</scope>
    <source>
        <strain evidence="6 7">E</strain>
    </source>
</reference>
<dbReference type="SUPFAM" id="SSF144083">
    <property type="entry name" value="Magnesium transport protein CorA, transmembrane region"/>
    <property type="match status" value="1"/>
</dbReference>
<dbReference type="GeneID" id="36589829"/>
<evidence type="ECO:0000256" key="1">
    <source>
        <dbReference type="ARBA" id="ARBA00004141"/>
    </source>
</evidence>
<gene>
    <name evidence="6" type="ORF">K444DRAFT_620652</name>
</gene>
<keyword evidence="4 5" id="KW-0472">Membrane</keyword>
<evidence type="ECO:0008006" key="8">
    <source>
        <dbReference type="Google" id="ProtNLM"/>
    </source>
</evidence>
<dbReference type="GO" id="GO:0016020">
    <property type="term" value="C:membrane"/>
    <property type="evidence" value="ECO:0007669"/>
    <property type="project" value="UniProtKB-SubCell"/>
</dbReference>
<keyword evidence="7" id="KW-1185">Reference proteome</keyword>
<dbReference type="Pfam" id="PF01544">
    <property type="entry name" value="CorA"/>
    <property type="match status" value="1"/>
</dbReference>
<organism evidence="6 7">
    <name type="scientific">Hyaloscypha bicolor E</name>
    <dbReference type="NCBI Taxonomy" id="1095630"/>
    <lineage>
        <taxon>Eukaryota</taxon>
        <taxon>Fungi</taxon>
        <taxon>Dikarya</taxon>
        <taxon>Ascomycota</taxon>
        <taxon>Pezizomycotina</taxon>
        <taxon>Leotiomycetes</taxon>
        <taxon>Helotiales</taxon>
        <taxon>Hyaloscyphaceae</taxon>
        <taxon>Hyaloscypha</taxon>
        <taxon>Hyaloscypha bicolor</taxon>
    </lineage>
</organism>
<evidence type="ECO:0000256" key="3">
    <source>
        <dbReference type="ARBA" id="ARBA00022989"/>
    </source>
</evidence>
<dbReference type="Gene3D" id="1.20.58.340">
    <property type="entry name" value="Magnesium transport protein CorA, transmembrane region"/>
    <property type="match status" value="1"/>
</dbReference>
<dbReference type="InterPro" id="IPR002523">
    <property type="entry name" value="MgTranspt_CorA/ZnTranspt_ZntB"/>
</dbReference>
<dbReference type="InterPro" id="IPR045863">
    <property type="entry name" value="CorA_TM1_TM2"/>
</dbReference>
<protein>
    <recommendedName>
        <fullName evidence="8">Cora-domain-containing protein</fullName>
    </recommendedName>
</protein>
<dbReference type="OrthoDB" id="3535622at2759"/>
<evidence type="ECO:0000256" key="2">
    <source>
        <dbReference type="ARBA" id="ARBA00022692"/>
    </source>
</evidence>
<dbReference type="Proteomes" id="UP000235371">
    <property type="component" value="Unassembled WGS sequence"/>
</dbReference>
<evidence type="ECO:0000313" key="7">
    <source>
        <dbReference type="Proteomes" id="UP000235371"/>
    </source>
</evidence>
<dbReference type="InParanoid" id="A0A2J6SLB5"/>
<evidence type="ECO:0000256" key="5">
    <source>
        <dbReference type="SAM" id="Phobius"/>
    </source>
</evidence>
<feature type="transmembrane region" description="Helical" evidence="5">
    <location>
        <begin position="383"/>
        <end position="403"/>
    </location>
</feature>
<comment type="subcellular location">
    <subcellularLocation>
        <location evidence="1">Membrane</location>
        <topology evidence="1">Multi-pass membrane protein</topology>
    </subcellularLocation>
</comment>
<sequence>MADSSRDSTTTLHEEPEGIALDSVFRSASTIPGYNLVDPRVQSSSTTQAMCLDINNPEKTNETLDESSLLQKLETIDFTLATAPAEKPQFFLITSMGDPSVECNFLEISPNSLEKLYHTLRFRNDYSSFYTTRLFHCSYHSHYDIDADPSGPPTSIIIVFRCPRNSRCISCIMRVQLADRSSVIFLCGPNPHDLDEMRTLCIQKSDLLRVHPLYFLTLISDQRYPLWASSFAGLWLEVVVAETATGMNRPDWMTTVLKQQIPDRIQALSDTDILLYQLHATNTELCQCDTVMSFAVKYGNFCLQAFDVVESSRERRGHLPLPVRYKSDLKDKIGFYIEMYEGVRSKLSEVKERIRGQINVSISLIAQRDSKTNLENSRSMKTIAVMTLAFLPLTLVNSIWSANLFHLDNATNWKLFVGLSVALTIIVFSCWWLYIYISRRRRDARLPRLVKDLEFELSDVGSVQNLV</sequence>
<dbReference type="EMBL" id="KZ613912">
    <property type="protein sequence ID" value="PMD51562.1"/>
    <property type="molecule type" value="Genomic_DNA"/>
</dbReference>
<keyword evidence="3 5" id="KW-1133">Transmembrane helix</keyword>
<name>A0A2J6SLB5_9HELO</name>